<evidence type="ECO:0000313" key="5">
    <source>
        <dbReference type="Proteomes" id="UP000807469"/>
    </source>
</evidence>
<dbReference type="InterPro" id="IPR056884">
    <property type="entry name" value="NPHP3-like_N"/>
</dbReference>
<evidence type="ECO:0000313" key="4">
    <source>
        <dbReference type="EMBL" id="KAF9480412.1"/>
    </source>
</evidence>
<dbReference type="AlphaFoldDB" id="A0A9P6CV76"/>
<sequence>MPSQTRVELEDTLAVTIPPDVYPSTSRAVSEEGREENTQSGRRSTTGRELLIPTETNDNIIMFDNAQNMTITGGTFVQQNGMGATVKDPFKVLQKRVATSAFHNSAQRVDPPRCHPNTRIEILRFIYAWIIKSFSSRREWILWLNGAAGAGKSAIVQSLAEQCALASIAVASFFFFRNDPSRNNVSPFIPTVVYQLLQAIPEVLDTVMRVIERNPLIFDESLESQIQQLIVQPLLQLPCGMSRPFVIFIDGLDECTDRGHQVNLIRVLGTISSRRELPLIFLIASRREPQIEAAFVRRSVSSLLHIQALDNADIEQTSSDIREFLNSEFNDIKQTHLRKHLIPNNWPSTSAVEEIVEKSSGQFIYALVVIKYVSSPRGNPARQLDIVRNVLLRTASVQNPFAHLDALYRYILSQVERIEDVFDVLAYALLTEITDIPNIENAFEHPTGEVEVLLADFAALIACESYYNSTQIKFLHKSLPDFLLDKSRSEEFYIDMNVRCLKLLCMFLEKSPSKSITLSTARITALDILLKKVKMSQQLHCAALAFKFSMQSRWDNYQIIVLVKHIIGVVDSFKCLSGTNHTDIYSHIVDTFAVQLAKNWTFFHNEVKAQVEKSCPDLLVRIQAIHRTSAKPVQTHWSITRKIAQFCRLKI</sequence>
<feature type="region of interest" description="Disordered" evidence="2">
    <location>
        <begin position="18"/>
        <end position="48"/>
    </location>
</feature>
<evidence type="ECO:0000259" key="3">
    <source>
        <dbReference type="PROSITE" id="PS50837"/>
    </source>
</evidence>
<dbReference type="PROSITE" id="PS50837">
    <property type="entry name" value="NACHT"/>
    <property type="match status" value="1"/>
</dbReference>
<comment type="caution">
    <text evidence="4">The sequence shown here is derived from an EMBL/GenBank/DDBJ whole genome shotgun (WGS) entry which is preliminary data.</text>
</comment>
<keyword evidence="5" id="KW-1185">Reference proteome</keyword>
<dbReference type="Pfam" id="PF24883">
    <property type="entry name" value="NPHP3_N"/>
    <property type="match status" value="1"/>
</dbReference>
<dbReference type="Proteomes" id="UP000807469">
    <property type="component" value="Unassembled WGS sequence"/>
</dbReference>
<proteinExistence type="predicted"/>
<dbReference type="PANTHER" id="PTHR10039">
    <property type="entry name" value="AMELOGENIN"/>
    <property type="match status" value="1"/>
</dbReference>
<dbReference type="InterPro" id="IPR027417">
    <property type="entry name" value="P-loop_NTPase"/>
</dbReference>
<dbReference type="Gene3D" id="3.40.50.300">
    <property type="entry name" value="P-loop containing nucleotide triphosphate hydrolases"/>
    <property type="match status" value="1"/>
</dbReference>
<gene>
    <name evidence="4" type="ORF">BDN70DRAFT_856948</name>
</gene>
<protein>
    <recommendedName>
        <fullName evidence="3">NACHT domain-containing protein</fullName>
    </recommendedName>
</protein>
<dbReference type="InterPro" id="IPR007111">
    <property type="entry name" value="NACHT_NTPase"/>
</dbReference>
<dbReference type="OrthoDB" id="2804352at2759"/>
<organism evidence="4 5">
    <name type="scientific">Pholiota conissans</name>
    <dbReference type="NCBI Taxonomy" id="109636"/>
    <lineage>
        <taxon>Eukaryota</taxon>
        <taxon>Fungi</taxon>
        <taxon>Dikarya</taxon>
        <taxon>Basidiomycota</taxon>
        <taxon>Agaricomycotina</taxon>
        <taxon>Agaricomycetes</taxon>
        <taxon>Agaricomycetidae</taxon>
        <taxon>Agaricales</taxon>
        <taxon>Agaricineae</taxon>
        <taxon>Strophariaceae</taxon>
        <taxon>Pholiota</taxon>
    </lineage>
</organism>
<dbReference type="EMBL" id="MU155195">
    <property type="protein sequence ID" value="KAF9480412.1"/>
    <property type="molecule type" value="Genomic_DNA"/>
</dbReference>
<accession>A0A9P6CV76</accession>
<evidence type="ECO:0000256" key="2">
    <source>
        <dbReference type="SAM" id="MobiDB-lite"/>
    </source>
</evidence>
<reference evidence="4" key="1">
    <citation type="submission" date="2020-11" db="EMBL/GenBank/DDBJ databases">
        <authorList>
            <consortium name="DOE Joint Genome Institute"/>
            <person name="Ahrendt S."/>
            <person name="Riley R."/>
            <person name="Andreopoulos W."/>
            <person name="Labutti K."/>
            <person name="Pangilinan J."/>
            <person name="Ruiz-Duenas F.J."/>
            <person name="Barrasa J.M."/>
            <person name="Sanchez-Garcia M."/>
            <person name="Camarero S."/>
            <person name="Miyauchi S."/>
            <person name="Serrano A."/>
            <person name="Linde D."/>
            <person name="Babiker R."/>
            <person name="Drula E."/>
            <person name="Ayuso-Fernandez I."/>
            <person name="Pacheco R."/>
            <person name="Padilla G."/>
            <person name="Ferreira P."/>
            <person name="Barriuso J."/>
            <person name="Kellner H."/>
            <person name="Castanera R."/>
            <person name="Alfaro M."/>
            <person name="Ramirez L."/>
            <person name="Pisabarro A.G."/>
            <person name="Kuo A."/>
            <person name="Tritt A."/>
            <person name="Lipzen A."/>
            <person name="He G."/>
            <person name="Yan M."/>
            <person name="Ng V."/>
            <person name="Cullen D."/>
            <person name="Martin F."/>
            <person name="Rosso M.-N."/>
            <person name="Henrissat B."/>
            <person name="Hibbett D."/>
            <person name="Martinez A.T."/>
            <person name="Grigoriev I.V."/>
        </authorList>
    </citation>
    <scope>NUCLEOTIDE SEQUENCE</scope>
    <source>
        <strain evidence="4">CIRM-BRFM 674</strain>
    </source>
</reference>
<keyword evidence="1" id="KW-0677">Repeat</keyword>
<name>A0A9P6CV76_9AGAR</name>
<evidence type="ECO:0000256" key="1">
    <source>
        <dbReference type="ARBA" id="ARBA00022737"/>
    </source>
</evidence>
<dbReference type="SUPFAM" id="SSF52540">
    <property type="entry name" value="P-loop containing nucleoside triphosphate hydrolases"/>
    <property type="match status" value="1"/>
</dbReference>
<feature type="domain" description="NACHT" evidence="3">
    <location>
        <begin position="140"/>
        <end position="287"/>
    </location>
</feature>